<dbReference type="InterPro" id="IPR042122">
    <property type="entry name" value="Ser_AcTrfase_N_sf"/>
</dbReference>
<sequence length="240" mass="26084">MKKIVRNLMNAALMECCSPHMVDLIVNDARFDRVSQCCEDDLLAFARKDPAAQGRASDIAFGYGSYKAVLHYRMAHMLLDKIMTEGDPRRELASAAMLVSSRGKFVSGAEIHARCKIGQRFVLDHGYGTVIGETTEIGDDCYVLGGVVLGATGISGNPEGKRHPTIGNRVEIGAFARVFGNVIIGDDVFIAPHCVIKNDIAADSIVTLRTELQVTQRRSMAASRGTAATRPTLKSMEILR</sequence>
<dbReference type="AlphaFoldDB" id="A0A1N7S938"/>
<evidence type="ECO:0000256" key="3">
    <source>
        <dbReference type="ARBA" id="ARBA00022605"/>
    </source>
</evidence>
<evidence type="ECO:0000256" key="5">
    <source>
        <dbReference type="ARBA" id="ARBA00023315"/>
    </source>
</evidence>
<dbReference type="GO" id="GO:0008652">
    <property type="term" value="P:amino acid biosynthetic process"/>
    <property type="evidence" value="ECO:0007669"/>
    <property type="project" value="UniProtKB-KW"/>
</dbReference>
<dbReference type="Gene3D" id="2.160.10.10">
    <property type="entry name" value="Hexapeptide repeat proteins"/>
    <property type="match status" value="1"/>
</dbReference>
<dbReference type="EMBL" id="CYGX02000045">
    <property type="protein sequence ID" value="SIT43843.1"/>
    <property type="molecule type" value="Genomic_DNA"/>
</dbReference>
<dbReference type="CDD" id="cd03354">
    <property type="entry name" value="LbH_SAT"/>
    <property type="match status" value="1"/>
</dbReference>
<dbReference type="EC" id="2.3.1.30" evidence="2"/>
<dbReference type="SUPFAM" id="SSF51161">
    <property type="entry name" value="Trimeric LpxA-like enzymes"/>
    <property type="match status" value="1"/>
</dbReference>
<proteinExistence type="inferred from homology"/>
<dbReference type="Gene3D" id="1.10.3130.10">
    <property type="entry name" value="serine acetyltransferase, domain 1"/>
    <property type="match status" value="1"/>
</dbReference>
<evidence type="ECO:0000256" key="1">
    <source>
        <dbReference type="ARBA" id="ARBA00007274"/>
    </source>
</evidence>
<organism evidence="7 8">
    <name type="scientific">Paraburkholderia ribeironis</name>
    <dbReference type="NCBI Taxonomy" id="1247936"/>
    <lineage>
        <taxon>Bacteria</taxon>
        <taxon>Pseudomonadati</taxon>
        <taxon>Pseudomonadota</taxon>
        <taxon>Betaproteobacteria</taxon>
        <taxon>Burkholderiales</taxon>
        <taxon>Burkholderiaceae</taxon>
        <taxon>Paraburkholderia</taxon>
    </lineage>
</organism>
<keyword evidence="3" id="KW-0028">Amino-acid biosynthesis</keyword>
<evidence type="ECO:0000256" key="2">
    <source>
        <dbReference type="ARBA" id="ARBA00013266"/>
    </source>
</evidence>
<dbReference type="Proteomes" id="UP000187012">
    <property type="component" value="Unassembled WGS sequence"/>
</dbReference>
<evidence type="ECO:0000256" key="6">
    <source>
        <dbReference type="ARBA" id="ARBA00049486"/>
    </source>
</evidence>
<dbReference type="RefSeq" id="WP_218023709.1">
    <property type="nucleotide sequence ID" value="NZ_CYGX02000045.1"/>
</dbReference>
<gene>
    <name evidence="7" type="ORF">BN2475_450100</name>
</gene>
<evidence type="ECO:0000256" key="4">
    <source>
        <dbReference type="ARBA" id="ARBA00022679"/>
    </source>
</evidence>
<reference evidence="7 8" key="1">
    <citation type="submission" date="2016-12" db="EMBL/GenBank/DDBJ databases">
        <authorList>
            <person name="Song W.-J."/>
            <person name="Kurnit D.M."/>
        </authorList>
    </citation>
    <scope>NUCLEOTIDE SEQUENCE [LARGE SCALE GENOMIC DNA]</scope>
    <source>
        <strain evidence="7 8">STM7296</strain>
    </source>
</reference>
<dbReference type="STRING" id="1247936.BN2475_450100"/>
<dbReference type="GO" id="GO:0009001">
    <property type="term" value="F:serine O-acetyltransferase activity"/>
    <property type="evidence" value="ECO:0007669"/>
    <property type="project" value="UniProtKB-EC"/>
</dbReference>
<protein>
    <recommendedName>
        <fullName evidence="2">serine O-acetyltransferase</fullName>
        <ecNumber evidence="2">2.3.1.30</ecNumber>
    </recommendedName>
</protein>
<evidence type="ECO:0000313" key="7">
    <source>
        <dbReference type="EMBL" id="SIT43843.1"/>
    </source>
</evidence>
<keyword evidence="8" id="KW-1185">Reference proteome</keyword>
<dbReference type="PANTHER" id="PTHR42811">
    <property type="entry name" value="SERINE ACETYLTRANSFERASE"/>
    <property type="match status" value="1"/>
</dbReference>
<keyword evidence="5 7" id="KW-0012">Acyltransferase</keyword>
<dbReference type="InterPro" id="IPR011004">
    <property type="entry name" value="Trimer_LpxA-like_sf"/>
</dbReference>
<keyword evidence="4 7" id="KW-0808">Transferase</keyword>
<dbReference type="InterPro" id="IPR001451">
    <property type="entry name" value="Hexapep"/>
</dbReference>
<name>A0A1N7S938_9BURK</name>
<comment type="similarity">
    <text evidence="1">Belongs to the transferase hexapeptide repeat family.</text>
</comment>
<evidence type="ECO:0000313" key="8">
    <source>
        <dbReference type="Proteomes" id="UP000187012"/>
    </source>
</evidence>
<comment type="catalytic activity">
    <reaction evidence="6">
        <text>L-serine + acetyl-CoA = O-acetyl-L-serine + CoA</text>
        <dbReference type="Rhea" id="RHEA:24560"/>
        <dbReference type="ChEBI" id="CHEBI:33384"/>
        <dbReference type="ChEBI" id="CHEBI:57287"/>
        <dbReference type="ChEBI" id="CHEBI:57288"/>
        <dbReference type="ChEBI" id="CHEBI:58340"/>
        <dbReference type="EC" id="2.3.1.30"/>
    </reaction>
</comment>
<dbReference type="InterPro" id="IPR045304">
    <property type="entry name" value="LbH_SAT"/>
</dbReference>
<dbReference type="Pfam" id="PF00132">
    <property type="entry name" value="Hexapep"/>
    <property type="match status" value="1"/>
</dbReference>
<accession>A0A1N7S938</accession>